<evidence type="ECO:0000313" key="11">
    <source>
        <dbReference type="EMBL" id="KIZ05720.1"/>
    </source>
</evidence>
<keyword evidence="12" id="KW-1185">Reference proteome</keyword>
<feature type="compositionally biased region" description="Acidic residues" evidence="8">
    <location>
        <begin position="160"/>
        <end position="174"/>
    </location>
</feature>
<evidence type="ECO:0000259" key="10">
    <source>
        <dbReference type="PROSITE" id="PS50850"/>
    </source>
</evidence>
<dbReference type="PROSITE" id="PS50850">
    <property type="entry name" value="MFS"/>
    <property type="match status" value="1"/>
</dbReference>
<dbReference type="Gene3D" id="1.20.1250.20">
    <property type="entry name" value="MFS general substrate transporter like domains"/>
    <property type="match status" value="2"/>
</dbReference>
<evidence type="ECO:0000313" key="12">
    <source>
        <dbReference type="Proteomes" id="UP000054498"/>
    </source>
</evidence>
<feature type="domain" description="Major facilitator superfamily (MFS) profile" evidence="10">
    <location>
        <begin position="1"/>
        <end position="425"/>
    </location>
</feature>
<evidence type="ECO:0000256" key="8">
    <source>
        <dbReference type="SAM" id="MobiDB-lite"/>
    </source>
</evidence>
<evidence type="ECO:0000256" key="9">
    <source>
        <dbReference type="SAM" id="Phobius"/>
    </source>
</evidence>
<dbReference type="InterPro" id="IPR036259">
    <property type="entry name" value="MFS_trans_sf"/>
</dbReference>
<feature type="transmembrane region" description="Helical" evidence="9">
    <location>
        <begin position="62"/>
        <end position="83"/>
    </location>
</feature>
<evidence type="ECO:0000256" key="2">
    <source>
        <dbReference type="ARBA" id="ARBA00009598"/>
    </source>
</evidence>
<evidence type="ECO:0000256" key="4">
    <source>
        <dbReference type="ARBA" id="ARBA00022597"/>
    </source>
</evidence>
<dbReference type="InterPro" id="IPR000849">
    <property type="entry name" value="Sugar_P_transporter"/>
</dbReference>
<feature type="transmembrane region" description="Helical" evidence="9">
    <location>
        <begin position="366"/>
        <end position="388"/>
    </location>
</feature>
<dbReference type="RefSeq" id="XP_013904739.1">
    <property type="nucleotide sequence ID" value="XM_014049285.1"/>
</dbReference>
<sequence length="429" mass="41671">MALAGAAQSIGWPCVISVIANWVGRGQRGLVMGVWAANTSLGNIAGAVAASACLRLGWGWSFVAPGVALSGAGLVVFLLLVAAPEDVGLAGPAGAAGGGGGPAYAAVGTADDGGARGAGPGRAAARAAAAGGGGGGGGAGTGTGDGALHFEVEGNGGWEDWGDDDFDAVEDDYPDTVSLNPRDGPRALPLSTPARTASTAAARRPRSGGGGNGGGGPAPLSFWAAWAIPGVASFALALFFSKLIAYTFLYWLPFYMSSTPIQGRLLSPKEAGDLSTLFDVGGIAGGVAAGYLSDRTGASACVAAAFTGASLPALYAYRALGRGGLGVNMALMAAAGFFVNGPYALITTAVSADLGTHESLGGDAKALATVTAIIDGLGSIGAALGPALTGYIAQAAGFDGVFLMLYLSALAAGALLARPGLKEGCGSGD</sequence>
<organism evidence="11 12">
    <name type="scientific">Monoraphidium neglectum</name>
    <dbReference type="NCBI Taxonomy" id="145388"/>
    <lineage>
        <taxon>Eukaryota</taxon>
        <taxon>Viridiplantae</taxon>
        <taxon>Chlorophyta</taxon>
        <taxon>core chlorophytes</taxon>
        <taxon>Chlorophyceae</taxon>
        <taxon>CS clade</taxon>
        <taxon>Sphaeropleales</taxon>
        <taxon>Selenastraceae</taxon>
        <taxon>Monoraphidium</taxon>
    </lineage>
</organism>
<dbReference type="AlphaFoldDB" id="A0A0D2MT43"/>
<dbReference type="Proteomes" id="UP000054498">
    <property type="component" value="Unassembled WGS sequence"/>
</dbReference>
<comment type="similarity">
    <text evidence="2">Belongs to the major facilitator superfamily. Organophosphate:Pi antiporter (OPA) (TC 2.A.1.4) family.</text>
</comment>
<dbReference type="KEGG" id="mng:MNEG_2238"/>
<feature type="transmembrane region" description="Helical" evidence="9">
    <location>
        <begin position="223"/>
        <end position="252"/>
    </location>
</feature>
<feature type="transmembrane region" description="Helical" evidence="9">
    <location>
        <begin position="30"/>
        <end position="50"/>
    </location>
</feature>
<gene>
    <name evidence="11" type="ORF">MNEG_2238</name>
</gene>
<dbReference type="GO" id="GO:0055062">
    <property type="term" value="P:phosphate ion homeostasis"/>
    <property type="evidence" value="ECO:0007669"/>
    <property type="project" value="UniProtKB-ARBA"/>
</dbReference>
<dbReference type="GeneID" id="25735116"/>
<comment type="subcellular location">
    <subcellularLocation>
        <location evidence="1">Membrane</location>
        <topology evidence="1">Multi-pass membrane protein</topology>
    </subcellularLocation>
</comment>
<evidence type="ECO:0000256" key="1">
    <source>
        <dbReference type="ARBA" id="ARBA00004141"/>
    </source>
</evidence>
<keyword evidence="4" id="KW-0762">Sugar transport</keyword>
<feature type="transmembrane region" description="Helical" evidence="9">
    <location>
        <begin position="400"/>
        <end position="417"/>
    </location>
</feature>
<feature type="compositionally biased region" description="Low complexity" evidence="8">
    <location>
        <begin position="191"/>
        <end position="202"/>
    </location>
</feature>
<keyword evidence="3" id="KW-0813">Transport</keyword>
<evidence type="ECO:0000256" key="3">
    <source>
        <dbReference type="ARBA" id="ARBA00022448"/>
    </source>
</evidence>
<dbReference type="EMBL" id="KK100465">
    <property type="protein sequence ID" value="KIZ05720.1"/>
    <property type="molecule type" value="Genomic_DNA"/>
</dbReference>
<dbReference type="PIRSF" id="PIRSF002808">
    <property type="entry name" value="Hexose_phosphate_transp"/>
    <property type="match status" value="1"/>
</dbReference>
<dbReference type="PANTHER" id="PTHR43184">
    <property type="entry name" value="MAJOR FACILITATOR SUPERFAMILY TRANSPORTER 16, ISOFORM B"/>
    <property type="match status" value="1"/>
</dbReference>
<dbReference type="Pfam" id="PF07690">
    <property type="entry name" value="MFS_1"/>
    <property type="match status" value="1"/>
</dbReference>
<evidence type="ECO:0000256" key="5">
    <source>
        <dbReference type="ARBA" id="ARBA00022692"/>
    </source>
</evidence>
<dbReference type="PANTHER" id="PTHR43184:SF12">
    <property type="entry name" value="SUGAR PHOSPHATE EXCHANGER 3"/>
    <property type="match status" value="1"/>
</dbReference>
<name>A0A0D2MT43_9CHLO</name>
<reference evidence="11 12" key="1">
    <citation type="journal article" date="2013" name="BMC Genomics">
        <title>Reconstruction of the lipid metabolism for the microalga Monoraphidium neglectum from its genome sequence reveals characteristics suitable for biofuel production.</title>
        <authorList>
            <person name="Bogen C."/>
            <person name="Al-Dilaimi A."/>
            <person name="Albersmeier A."/>
            <person name="Wichmann J."/>
            <person name="Grundmann M."/>
            <person name="Rupp O."/>
            <person name="Lauersen K.J."/>
            <person name="Blifernez-Klassen O."/>
            <person name="Kalinowski J."/>
            <person name="Goesmann A."/>
            <person name="Mussgnug J.H."/>
            <person name="Kruse O."/>
        </authorList>
    </citation>
    <scope>NUCLEOTIDE SEQUENCE [LARGE SCALE GENOMIC DNA]</scope>
    <source>
        <strain evidence="11 12">SAG 48.87</strain>
    </source>
</reference>
<keyword evidence="5 9" id="KW-0812">Transmembrane</keyword>
<keyword evidence="7 9" id="KW-0472">Membrane</keyword>
<accession>A0A0D2MT43</accession>
<protein>
    <recommendedName>
        <fullName evidence="10">Major facilitator superfamily (MFS) profile domain-containing protein</fullName>
    </recommendedName>
</protein>
<dbReference type="InterPro" id="IPR020846">
    <property type="entry name" value="MFS_dom"/>
</dbReference>
<evidence type="ECO:0000256" key="6">
    <source>
        <dbReference type="ARBA" id="ARBA00022989"/>
    </source>
</evidence>
<feature type="transmembrane region" description="Helical" evidence="9">
    <location>
        <begin position="329"/>
        <end position="346"/>
    </location>
</feature>
<feature type="region of interest" description="Disordered" evidence="8">
    <location>
        <begin position="126"/>
        <end position="214"/>
    </location>
</feature>
<dbReference type="InterPro" id="IPR011701">
    <property type="entry name" value="MFS"/>
</dbReference>
<proteinExistence type="inferred from homology"/>
<feature type="transmembrane region" description="Helical" evidence="9">
    <location>
        <begin position="297"/>
        <end position="317"/>
    </location>
</feature>
<feature type="compositionally biased region" description="Gly residues" evidence="8">
    <location>
        <begin position="130"/>
        <end position="145"/>
    </location>
</feature>
<keyword evidence="6 9" id="KW-1133">Transmembrane helix</keyword>
<dbReference type="SUPFAM" id="SSF103473">
    <property type="entry name" value="MFS general substrate transporter"/>
    <property type="match status" value="1"/>
</dbReference>
<evidence type="ECO:0000256" key="7">
    <source>
        <dbReference type="ARBA" id="ARBA00023136"/>
    </source>
</evidence>
<dbReference type="GO" id="GO:0016020">
    <property type="term" value="C:membrane"/>
    <property type="evidence" value="ECO:0007669"/>
    <property type="project" value="UniProtKB-SubCell"/>
</dbReference>
<dbReference type="GO" id="GO:0022857">
    <property type="term" value="F:transmembrane transporter activity"/>
    <property type="evidence" value="ECO:0007669"/>
    <property type="project" value="InterPro"/>
</dbReference>
<dbReference type="OrthoDB" id="3639251at2759"/>